<evidence type="ECO:0000256" key="6">
    <source>
        <dbReference type="SAM" id="SignalP"/>
    </source>
</evidence>
<dbReference type="Pfam" id="PF01565">
    <property type="entry name" value="FAD_binding_4"/>
    <property type="match status" value="1"/>
</dbReference>
<evidence type="ECO:0000313" key="9">
    <source>
        <dbReference type="Proteomes" id="UP001556367"/>
    </source>
</evidence>
<dbReference type="InterPro" id="IPR006094">
    <property type="entry name" value="Oxid_FAD_bind_N"/>
</dbReference>
<dbReference type="InterPro" id="IPR050416">
    <property type="entry name" value="FAD-linked_Oxidoreductase"/>
</dbReference>
<gene>
    <name evidence="8" type="ORF">HGRIS_009205</name>
</gene>
<keyword evidence="9" id="KW-1185">Reference proteome</keyword>
<dbReference type="Gene3D" id="3.30.465.10">
    <property type="match status" value="1"/>
</dbReference>
<keyword evidence="4" id="KW-0274">FAD</keyword>
<dbReference type="PANTHER" id="PTHR42973:SF39">
    <property type="entry name" value="FAD-BINDING PCMH-TYPE DOMAIN-CONTAINING PROTEIN"/>
    <property type="match status" value="1"/>
</dbReference>
<dbReference type="Proteomes" id="UP001556367">
    <property type="component" value="Unassembled WGS sequence"/>
</dbReference>
<keyword evidence="3" id="KW-0285">Flavoprotein</keyword>
<feature type="domain" description="FAD-binding PCMH-type" evidence="7">
    <location>
        <begin position="60"/>
        <end position="232"/>
    </location>
</feature>
<dbReference type="PROSITE" id="PS51387">
    <property type="entry name" value="FAD_PCMH"/>
    <property type="match status" value="1"/>
</dbReference>
<keyword evidence="5" id="KW-0560">Oxidoreductase</keyword>
<keyword evidence="6" id="KW-0732">Signal</keyword>
<dbReference type="Pfam" id="PF08031">
    <property type="entry name" value="BBE"/>
    <property type="match status" value="1"/>
</dbReference>
<dbReference type="InterPro" id="IPR016166">
    <property type="entry name" value="FAD-bd_PCMH"/>
</dbReference>
<reference evidence="9" key="1">
    <citation type="submission" date="2024-06" db="EMBL/GenBank/DDBJ databases">
        <title>Multi-omics analyses provide insights into the biosynthesis of the anticancer antibiotic pleurotin in Hohenbuehelia grisea.</title>
        <authorList>
            <person name="Weaver J.A."/>
            <person name="Alberti F."/>
        </authorList>
    </citation>
    <scope>NUCLEOTIDE SEQUENCE [LARGE SCALE GENOMIC DNA]</scope>
    <source>
        <strain evidence="9">T-177</strain>
    </source>
</reference>
<organism evidence="8 9">
    <name type="scientific">Hohenbuehelia grisea</name>
    <dbReference type="NCBI Taxonomy" id="104357"/>
    <lineage>
        <taxon>Eukaryota</taxon>
        <taxon>Fungi</taxon>
        <taxon>Dikarya</taxon>
        <taxon>Basidiomycota</taxon>
        <taxon>Agaricomycotina</taxon>
        <taxon>Agaricomycetes</taxon>
        <taxon>Agaricomycetidae</taxon>
        <taxon>Agaricales</taxon>
        <taxon>Pleurotineae</taxon>
        <taxon>Pleurotaceae</taxon>
        <taxon>Hohenbuehelia</taxon>
    </lineage>
</organism>
<dbReference type="EMBL" id="JASNQZ010000012">
    <property type="protein sequence ID" value="KAL0949118.1"/>
    <property type="molecule type" value="Genomic_DNA"/>
</dbReference>
<evidence type="ECO:0000259" key="7">
    <source>
        <dbReference type="PROSITE" id="PS51387"/>
    </source>
</evidence>
<comment type="cofactor">
    <cofactor evidence="1">
        <name>FAD</name>
        <dbReference type="ChEBI" id="CHEBI:57692"/>
    </cofactor>
</comment>
<evidence type="ECO:0000256" key="1">
    <source>
        <dbReference type="ARBA" id="ARBA00001974"/>
    </source>
</evidence>
<accession>A0ABR3J0S6</accession>
<evidence type="ECO:0000256" key="4">
    <source>
        <dbReference type="ARBA" id="ARBA00022827"/>
    </source>
</evidence>
<evidence type="ECO:0000256" key="2">
    <source>
        <dbReference type="ARBA" id="ARBA00005466"/>
    </source>
</evidence>
<proteinExistence type="inferred from homology"/>
<protein>
    <recommendedName>
        <fullName evidence="7">FAD-binding PCMH-type domain-containing protein</fullName>
    </recommendedName>
</protein>
<dbReference type="SUPFAM" id="SSF56176">
    <property type="entry name" value="FAD-binding/transporter-associated domain-like"/>
    <property type="match status" value="1"/>
</dbReference>
<feature type="signal peptide" evidence="6">
    <location>
        <begin position="1"/>
        <end position="21"/>
    </location>
</feature>
<name>A0ABR3J0S6_9AGAR</name>
<dbReference type="InterPro" id="IPR006093">
    <property type="entry name" value="Oxy_OxRdtase_FAD_BS"/>
</dbReference>
<dbReference type="Gene3D" id="3.40.462.20">
    <property type="match status" value="1"/>
</dbReference>
<evidence type="ECO:0000313" key="8">
    <source>
        <dbReference type="EMBL" id="KAL0949118.1"/>
    </source>
</evidence>
<dbReference type="InterPro" id="IPR016169">
    <property type="entry name" value="FAD-bd_PCMH_sub2"/>
</dbReference>
<dbReference type="PROSITE" id="PS00862">
    <property type="entry name" value="OX2_COVAL_FAD"/>
    <property type="match status" value="1"/>
</dbReference>
<evidence type="ECO:0000256" key="5">
    <source>
        <dbReference type="ARBA" id="ARBA00023002"/>
    </source>
</evidence>
<evidence type="ECO:0000256" key="3">
    <source>
        <dbReference type="ARBA" id="ARBA00022630"/>
    </source>
</evidence>
<comment type="caution">
    <text evidence="8">The sequence shown here is derived from an EMBL/GenBank/DDBJ whole genome shotgun (WGS) entry which is preliminary data.</text>
</comment>
<sequence length="503" mass="53186">MKCSAFFAVHATLGSLQLASAMPHQVRADLDSCLNAARLSTDFPGSSGYASASLAFNRRFHYSPAAIVFPASDNDVAVAVTCANSVNLPVSARSGGHSYAAFGLGGHDGSLIVDLSKMKTIKVNSDQTATVQTGNRLGDIALTLFNSGGRAMPHGTCPEVGVGGHSGCGGFGLDSRLWGLLLDQALSAKVVLSNGTLVTASSSENSDLFWAIRGAAPSFGIVTEYRYKTYPAPPSNIIFTYSYTVSPTTASSIFSAYQDFAKASAPPTLGLQASIGTPKSGNKVSIALTGVFYGSKADFNTAINPLLAKVPQPQSTNIKTYGWLDSLQVLGGQGLNTTIIPDGSDTFFAKSLMVPQETPMTQASIKSFFDYIGNQGASSDTSWFVLADLFGGQGSAVSAVPKDATAYAQRNGLINFQMYASSSNNAPPFPSDGLAFVNNMFTSITSKMPSDWKYGAYACYTDPTLSASEWQKRYYGDHYARLVSIHQKYAPNSVFRYPQAIGS</sequence>
<dbReference type="PANTHER" id="PTHR42973">
    <property type="entry name" value="BINDING OXIDOREDUCTASE, PUTATIVE (AFU_ORTHOLOGUE AFUA_1G17690)-RELATED"/>
    <property type="match status" value="1"/>
</dbReference>
<feature type="chain" id="PRO_5045201754" description="FAD-binding PCMH-type domain-containing protein" evidence="6">
    <location>
        <begin position="22"/>
        <end position="503"/>
    </location>
</feature>
<comment type="similarity">
    <text evidence="2">Belongs to the oxygen-dependent FAD-linked oxidoreductase family.</text>
</comment>
<dbReference type="InterPro" id="IPR012951">
    <property type="entry name" value="BBE"/>
</dbReference>
<dbReference type="InterPro" id="IPR036318">
    <property type="entry name" value="FAD-bd_PCMH-like_sf"/>
</dbReference>